<feature type="domain" description="HTH luxR-type" evidence="2">
    <location>
        <begin position="126"/>
        <end position="183"/>
    </location>
</feature>
<sequence>MDVLVIRVIGEDAYFKLGILSLVHKHWEGKTNQICIATDDMPYFDLCFDFHEEVVVISTSLLTRRCSSLIFSSQRWGDIYIPFNCRRYRLIQIEKKLAKILEIASCKMINEADLSFLITNGEIKGYQQLSQSEFLIMTFIGQGLDCHCISKKINRSIKTIRTHYRSASRKLGFDNHADFFRFAKYISKNNQGVINTLCL</sequence>
<comment type="caution">
    <text evidence="3">The sequence shown here is derived from an EMBL/GenBank/DDBJ whole genome shotgun (WGS) entry which is preliminary data.</text>
</comment>
<name>A0ABS5TAP4_9GAMM</name>
<keyword evidence="1" id="KW-0238">DNA-binding</keyword>
<dbReference type="RefSeq" id="WP_214215225.1">
    <property type="nucleotide sequence ID" value="NZ_JABBFO010000011.1"/>
</dbReference>
<reference evidence="3 4" key="1">
    <citation type="submission" date="2020-04" db="EMBL/GenBank/DDBJ databases">
        <title>Genome sequencing of Rosenbergiella species.</title>
        <authorList>
            <person name="Alvarez-Perez S."/>
            <person name="Lievens B."/>
        </authorList>
    </citation>
    <scope>NUCLEOTIDE SEQUENCE [LARGE SCALE GENOMIC DNA]</scope>
    <source>
        <strain evidence="3 4">CdVSA20.1</strain>
    </source>
</reference>
<evidence type="ECO:0000313" key="4">
    <source>
        <dbReference type="Proteomes" id="UP000786875"/>
    </source>
</evidence>
<evidence type="ECO:0000313" key="3">
    <source>
        <dbReference type="EMBL" id="MBT0728023.1"/>
    </source>
</evidence>
<dbReference type="SMART" id="SM00421">
    <property type="entry name" value="HTH_LUXR"/>
    <property type="match status" value="1"/>
</dbReference>
<dbReference type="Proteomes" id="UP000786875">
    <property type="component" value="Unassembled WGS sequence"/>
</dbReference>
<organism evidence="3 4">
    <name type="scientific">Rosenbergiella australiborealis</name>
    <dbReference type="NCBI Taxonomy" id="1544696"/>
    <lineage>
        <taxon>Bacteria</taxon>
        <taxon>Pseudomonadati</taxon>
        <taxon>Pseudomonadota</taxon>
        <taxon>Gammaproteobacteria</taxon>
        <taxon>Enterobacterales</taxon>
        <taxon>Erwiniaceae</taxon>
        <taxon>Rosenbergiella</taxon>
    </lineage>
</organism>
<dbReference type="InterPro" id="IPR036388">
    <property type="entry name" value="WH-like_DNA-bd_sf"/>
</dbReference>
<proteinExistence type="predicted"/>
<dbReference type="InterPro" id="IPR000792">
    <property type="entry name" value="Tscrpt_reg_LuxR_C"/>
</dbReference>
<keyword evidence="4" id="KW-1185">Reference proteome</keyword>
<gene>
    <name evidence="3" type="ORF">HGT73_11670</name>
</gene>
<dbReference type="Pfam" id="PF00196">
    <property type="entry name" value="GerE"/>
    <property type="match status" value="1"/>
</dbReference>
<dbReference type="InterPro" id="IPR016032">
    <property type="entry name" value="Sig_transdc_resp-reg_C-effctor"/>
</dbReference>
<protein>
    <recommendedName>
        <fullName evidence="2">HTH luxR-type domain-containing protein</fullName>
    </recommendedName>
</protein>
<evidence type="ECO:0000256" key="1">
    <source>
        <dbReference type="ARBA" id="ARBA00023125"/>
    </source>
</evidence>
<dbReference type="SUPFAM" id="SSF46894">
    <property type="entry name" value="C-terminal effector domain of the bipartite response regulators"/>
    <property type="match status" value="1"/>
</dbReference>
<accession>A0ABS5TAP4</accession>
<dbReference type="EMBL" id="JABBFO010000011">
    <property type="protein sequence ID" value="MBT0728023.1"/>
    <property type="molecule type" value="Genomic_DNA"/>
</dbReference>
<evidence type="ECO:0000259" key="2">
    <source>
        <dbReference type="SMART" id="SM00421"/>
    </source>
</evidence>
<dbReference type="Gene3D" id="1.10.10.10">
    <property type="entry name" value="Winged helix-like DNA-binding domain superfamily/Winged helix DNA-binding domain"/>
    <property type="match status" value="1"/>
</dbReference>